<keyword evidence="1" id="KW-0732">Signal</keyword>
<comment type="caution">
    <text evidence="2">The sequence shown here is derived from an EMBL/GenBank/DDBJ whole genome shotgun (WGS) entry which is preliminary data.</text>
</comment>
<accession>A0ABV7HX32</accession>
<feature type="signal peptide" evidence="1">
    <location>
        <begin position="1"/>
        <end position="24"/>
    </location>
</feature>
<evidence type="ECO:0008006" key="4">
    <source>
        <dbReference type="Google" id="ProtNLM"/>
    </source>
</evidence>
<evidence type="ECO:0000313" key="3">
    <source>
        <dbReference type="Proteomes" id="UP001595548"/>
    </source>
</evidence>
<dbReference type="EMBL" id="JBHRTL010000008">
    <property type="protein sequence ID" value="MFC3155982.1"/>
    <property type="molecule type" value="Genomic_DNA"/>
</dbReference>
<dbReference type="Proteomes" id="UP001595548">
    <property type="component" value="Unassembled WGS sequence"/>
</dbReference>
<feature type="chain" id="PRO_5045769804" description="Solute-binding protein family 3/N-terminal domain-containing protein" evidence="1">
    <location>
        <begin position="25"/>
        <end position="417"/>
    </location>
</feature>
<gene>
    <name evidence="2" type="ORF">ACFOEB_12280</name>
</gene>
<name>A0ABV7HX32_9GAMM</name>
<dbReference type="SUPFAM" id="SSF53850">
    <property type="entry name" value="Periplasmic binding protein-like II"/>
    <property type="match status" value="1"/>
</dbReference>
<evidence type="ECO:0000256" key="1">
    <source>
        <dbReference type="SAM" id="SignalP"/>
    </source>
</evidence>
<sequence length="417" mass="46779">MTVRFTRILPLPFLWLLLCCHADARADAAVPSVRVVLGTNTPSAYSADKTSNSLGQSAELVRCVFAHLPFEVSLHVQPWRRVQQEVLTGASDGFFTAMSDPQVDQYAALTDPLVLEKWYWFSRSDTPRDANPIRLRSGTILGSQQQLWYELNGHSSTLSAQDLPQLIKLLLAGRIDVILADREHFIEAASALGVTAERYQAQFFRYVPLGVYLGREFLADNADFIAHFNQKIPLCVPEGFALNPREEAIIRQRVEPVVNRWLASPALAGVLAEYNQKRARLTDSHIQQRDHFWREAYRRADTESLDDMLAPTLMAELAQWYGEDATGYISEIIITGARGLNLAAVPYSSDYWQGDEAKFRQAVVQPAGQWFFDEVVFDSSTHRFQVQVSLPVMVAEAVAGVITVGVDIERVLHEVDG</sequence>
<reference evidence="3" key="1">
    <citation type="journal article" date="2019" name="Int. J. Syst. Evol. Microbiol.">
        <title>The Global Catalogue of Microorganisms (GCM) 10K type strain sequencing project: providing services to taxonomists for standard genome sequencing and annotation.</title>
        <authorList>
            <consortium name="The Broad Institute Genomics Platform"/>
            <consortium name="The Broad Institute Genome Sequencing Center for Infectious Disease"/>
            <person name="Wu L."/>
            <person name="Ma J."/>
        </authorList>
    </citation>
    <scope>NUCLEOTIDE SEQUENCE [LARGE SCALE GENOMIC DNA]</scope>
    <source>
        <strain evidence="3">KCTC 52141</strain>
    </source>
</reference>
<dbReference type="RefSeq" id="WP_382417018.1">
    <property type="nucleotide sequence ID" value="NZ_AP031500.1"/>
</dbReference>
<organism evidence="2 3">
    <name type="scientific">Gilvimarinus japonicus</name>
    <dbReference type="NCBI Taxonomy" id="1796469"/>
    <lineage>
        <taxon>Bacteria</taxon>
        <taxon>Pseudomonadati</taxon>
        <taxon>Pseudomonadota</taxon>
        <taxon>Gammaproteobacteria</taxon>
        <taxon>Cellvibrionales</taxon>
        <taxon>Cellvibrionaceae</taxon>
        <taxon>Gilvimarinus</taxon>
    </lineage>
</organism>
<evidence type="ECO:0000313" key="2">
    <source>
        <dbReference type="EMBL" id="MFC3155982.1"/>
    </source>
</evidence>
<keyword evidence="3" id="KW-1185">Reference proteome</keyword>
<protein>
    <recommendedName>
        <fullName evidence="4">Solute-binding protein family 3/N-terminal domain-containing protein</fullName>
    </recommendedName>
</protein>
<dbReference type="Gene3D" id="3.40.190.10">
    <property type="entry name" value="Periplasmic binding protein-like II"/>
    <property type="match status" value="2"/>
</dbReference>
<proteinExistence type="predicted"/>